<reference evidence="2 3" key="1">
    <citation type="submission" date="2018-06" db="EMBL/GenBank/DDBJ databases">
        <authorList>
            <consortium name="Pathogen Informatics"/>
            <person name="Doyle S."/>
        </authorList>
    </citation>
    <scope>NUCLEOTIDE SEQUENCE [LARGE SCALE GENOMIC DNA]</scope>
    <source>
        <strain evidence="2 3">NCTC10211</strain>
    </source>
</reference>
<dbReference type="EMBL" id="UGYK01000002">
    <property type="protein sequence ID" value="SUI39557.1"/>
    <property type="molecule type" value="Genomic_DNA"/>
</dbReference>
<organism evidence="2 3">
    <name type="scientific">Serratia marcescens</name>
    <dbReference type="NCBI Taxonomy" id="615"/>
    <lineage>
        <taxon>Bacteria</taxon>
        <taxon>Pseudomonadati</taxon>
        <taxon>Pseudomonadota</taxon>
        <taxon>Gammaproteobacteria</taxon>
        <taxon>Enterobacterales</taxon>
        <taxon>Yersiniaceae</taxon>
        <taxon>Serratia</taxon>
    </lineage>
</organism>
<evidence type="ECO:0000313" key="2">
    <source>
        <dbReference type="EMBL" id="SUI39557.1"/>
    </source>
</evidence>
<name>A0A379Y1U0_SERMA</name>
<protein>
    <submittedName>
        <fullName evidence="2">Histone deacetylase-like amidohydrolase</fullName>
        <ecNumber evidence="2">3.5.1.-</ecNumber>
    </submittedName>
</protein>
<dbReference type="GO" id="GO:0040029">
    <property type="term" value="P:epigenetic regulation of gene expression"/>
    <property type="evidence" value="ECO:0007669"/>
    <property type="project" value="TreeGrafter"/>
</dbReference>
<evidence type="ECO:0000259" key="1">
    <source>
        <dbReference type="Pfam" id="PF00850"/>
    </source>
</evidence>
<dbReference type="PANTHER" id="PTHR10625:SF10">
    <property type="entry name" value="HISTONE DEACETYLASE HDAC1"/>
    <property type="match status" value="1"/>
</dbReference>
<dbReference type="Pfam" id="PF00850">
    <property type="entry name" value="Hist_deacetyl"/>
    <property type="match status" value="1"/>
</dbReference>
<dbReference type="InterPro" id="IPR023801">
    <property type="entry name" value="His_deacetylse_dom"/>
</dbReference>
<dbReference type="EC" id="3.5.1.-" evidence="2"/>
<dbReference type="GO" id="GO:0016787">
    <property type="term" value="F:hydrolase activity"/>
    <property type="evidence" value="ECO:0007669"/>
    <property type="project" value="UniProtKB-KW"/>
</dbReference>
<dbReference type="Gene3D" id="3.40.800.20">
    <property type="entry name" value="Histone deacetylase domain"/>
    <property type="match status" value="1"/>
</dbReference>
<keyword evidence="2" id="KW-0378">Hydrolase</keyword>
<dbReference type="InterPro" id="IPR023696">
    <property type="entry name" value="Ureohydrolase_dom_sf"/>
</dbReference>
<proteinExistence type="predicted"/>
<dbReference type="InterPro" id="IPR037138">
    <property type="entry name" value="His_deacetylse_dom_sf"/>
</dbReference>
<dbReference type="GO" id="GO:0004407">
    <property type="term" value="F:histone deacetylase activity"/>
    <property type="evidence" value="ECO:0007669"/>
    <property type="project" value="TreeGrafter"/>
</dbReference>
<gene>
    <name evidence="2" type="primary">hdaH_2</name>
    <name evidence="2" type="ORF">NCTC10211_00442</name>
</gene>
<sequence length="106" mass="11806">MKATGRAANVNVPMLAGAGDDGYLHAMRRIIIPALEKFEPELIIVACGYDANALDPLARMQLHSDSFRAMTALVQDARRPAVRRQAGDGARRRLRRILRAVLRGWR</sequence>
<dbReference type="PANTHER" id="PTHR10625">
    <property type="entry name" value="HISTONE DEACETYLASE HDAC1-RELATED"/>
    <property type="match status" value="1"/>
</dbReference>
<evidence type="ECO:0000313" key="3">
    <source>
        <dbReference type="Proteomes" id="UP000254765"/>
    </source>
</evidence>
<dbReference type="SUPFAM" id="SSF52768">
    <property type="entry name" value="Arginase/deacetylase"/>
    <property type="match status" value="1"/>
</dbReference>
<accession>A0A379Y1U0</accession>
<dbReference type="Proteomes" id="UP000254765">
    <property type="component" value="Unassembled WGS sequence"/>
</dbReference>
<dbReference type="AlphaFoldDB" id="A0A379Y1U0"/>
<feature type="domain" description="Histone deacetylase" evidence="1">
    <location>
        <begin position="2"/>
        <end position="79"/>
    </location>
</feature>